<evidence type="ECO:0000256" key="4">
    <source>
        <dbReference type="ARBA" id="ARBA00023136"/>
    </source>
</evidence>
<dbReference type="SUPFAM" id="SSF144083">
    <property type="entry name" value="Magnesium transport protein CorA, transmembrane region"/>
    <property type="match status" value="1"/>
</dbReference>
<proteinExistence type="predicted"/>
<gene>
    <name evidence="6" type="ORF">FCIRC_9435</name>
</gene>
<sequence length="558" mass="64291">MYTDSLVQPGEMLIYYTESHSAYNMSIKCPIVEAPEARSTPRTKDDNGSWLSDDGPYLTYIKQSCSRQPNLELPDGRNRAIMLCDRQHVRAAVLELDSQGKMLSPTESLHAAQLRSHFSELRKLRQDGQSHRMIYLVEGLNTEVIALLGDELQVDPMFFVTHERTSTYLRWPYEPNLAPCLPSLIDGDRSFTASYYDIRALCEEFGSFSVGCAESGRDALRTKLGKDWEPTVILHRKCSFWKTTFSNENDWSVLILCDPPFRKAHIWQKPQPKSEAWSLKTIEFSAPPFQGGYADFIPSPWTVRSRTSGPSRECLYDDLLHYYTECYNDISARQAAQLDMTVFMRKIIASHYMLLIEYHDALLSTMAFPLQRKDNFASVQTTSLEASWSNIQLLCSRLSRYIKDVSQIMLQLHIKFDDPIVPTDYAQWTESESDFQFIYMRLQSLRQRAEFLSESLTGVTGINGAARSIREAKTIKTFTIVALIFIPLSFTTSLFSMSERYLPGEKNFGVFFSVSLPLLVFIFAVILLFDLGYDENSSWTWKTFTTRIWKSLFQEYRE</sequence>
<feature type="transmembrane region" description="Helical" evidence="5">
    <location>
        <begin position="477"/>
        <end position="496"/>
    </location>
</feature>
<dbReference type="AlphaFoldDB" id="A0A8H5TG51"/>
<evidence type="ECO:0000256" key="1">
    <source>
        <dbReference type="ARBA" id="ARBA00004141"/>
    </source>
</evidence>
<accession>A0A8H5TG51</accession>
<evidence type="ECO:0000256" key="5">
    <source>
        <dbReference type="SAM" id="Phobius"/>
    </source>
</evidence>
<dbReference type="Proteomes" id="UP000572754">
    <property type="component" value="Unassembled WGS sequence"/>
</dbReference>
<dbReference type="GO" id="GO:0046873">
    <property type="term" value="F:metal ion transmembrane transporter activity"/>
    <property type="evidence" value="ECO:0007669"/>
    <property type="project" value="InterPro"/>
</dbReference>
<keyword evidence="7" id="KW-1185">Reference proteome</keyword>
<dbReference type="Pfam" id="PF01544">
    <property type="entry name" value="CorA"/>
    <property type="match status" value="1"/>
</dbReference>
<dbReference type="EMBL" id="JAAQPE010000332">
    <property type="protein sequence ID" value="KAF5668938.1"/>
    <property type="molecule type" value="Genomic_DNA"/>
</dbReference>
<dbReference type="GO" id="GO:0016020">
    <property type="term" value="C:membrane"/>
    <property type="evidence" value="ECO:0007669"/>
    <property type="project" value="UniProtKB-SubCell"/>
</dbReference>
<evidence type="ECO:0000256" key="3">
    <source>
        <dbReference type="ARBA" id="ARBA00022989"/>
    </source>
</evidence>
<reference evidence="7" key="1">
    <citation type="journal article" date="2020" name="BMC Genomics">
        <title>Correction to: Identification and distribution of gene clusters required for synthesis of sphingolipid metabolism inhibitors in diverse species of the filamentous fungus Fusarium.</title>
        <authorList>
            <person name="Kim H.S."/>
            <person name="Lohmar J.M."/>
            <person name="Busman M."/>
            <person name="Brown D.W."/>
            <person name="Naumann T.A."/>
            <person name="Divon H.H."/>
            <person name="Lysoe E."/>
            <person name="Uhlig S."/>
            <person name="Proctor R.H."/>
        </authorList>
    </citation>
    <scope>NUCLEOTIDE SEQUENCE [LARGE SCALE GENOMIC DNA]</scope>
    <source>
        <strain evidence="7">NRRL 25331</strain>
    </source>
</reference>
<dbReference type="InterPro" id="IPR045863">
    <property type="entry name" value="CorA_TM1_TM2"/>
</dbReference>
<evidence type="ECO:0000313" key="7">
    <source>
        <dbReference type="Proteomes" id="UP000572754"/>
    </source>
</evidence>
<organism evidence="6 7">
    <name type="scientific">Fusarium circinatum</name>
    <name type="common">Pitch canker fungus</name>
    <name type="synonym">Gibberella circinata</name>
    <dbReference type="NCBI Taxonomy" id="48490"/>
    <lineage>
        <taxon>Eukaryota</taxon>
        <taxon>Fungi</taxon>
        <taxon>Dikarya</taxon>
        <taxon>Ascomycota</taxon>
        <taxon>Pezizomycotina</taxon>
        <taxon>Sordariomycetes</taxon>
        <taxon>Hypocreomycetidae</taxon>
        <taxon>Hypocreales</taxon>
        <taxon>Nectriaceae</taxon>
        <taxon>Fusarium</taxon>
        <taxon>Fusarium fujikuroi species complex</taxon>
    </lineage>
</organism>
<comment type="subcellular location">
    <subcellularLocation>
        <location evidence="1">Membrane</location>
        <topology evidence="1">Multi-pass membrane protein</topology>
    </subcellularLocation>
</comment>
<comment type="caution">
    <text evidence="6">The sequence shown here is derived from an EMBL/GenBank/DDBJ whole genome shotgun (WGS) entry which is preliminary data.</text>
</comment>
<feature type="transmembrane region" description="Helical" evidence="5">
    <location>
        <begin position="508"/>
        <end position="529"/>
    </location>
</feature>
<keyword evidence="2 5" id="KW-0812">Transmembrane</keyword>
<protein>
    <submittedName>
        <fullName evidence="6">Uncharacterized protein</fullName>
    </submittedName>
</protein>
<reference evidence="6 7" key="2">
    <citation type="submission" date="2020-05" db="EMBL/GenBank/DDBJ databases">
        <title>Identification and distribution of gene clusters putatively required for synthesis of sphingolipid metabolism inhibitors in phylogenetically diverse species of the filamentous fungus Fusarium.</title>
        <authorList>
            <person name="Kim H.-S."/>
            <person name="Busman M."/>
            <person name="Brown D.W."/>
            <person name="Divon H."/>
            <person name="Uhlig S."/>
            <person name="Proctor R.H."/>
        </authorList>
    </citation>
    <scope>NUCLEOTIDE SEQUENCE [LARGE SCALE GENOMIC DNA]</scope>
    <source>
        <strain evidence="6 7">NRRL 25331</strain>
    </source>
</reference>
<name>A0A8H5TG51_FUSCI</name>
<keyword evidence="4 5" id="KW-0472">Membrane</keyword>
<evidence type="ECO:0000256" key="2">
    <source>
        <dbReference type="ARBA" id="ARBA00022692"/>
    </source>
</evidence>
<evidence type="ECO:0000313" key="6">
    <source>
        <dbReference type="EMBL" id="KAF5668938.1"/>
    </source>
</evidence>
<dbReference type="InterPro" id="IPR002523">
    <property type="entry name" value="MgTranspt_CorA/ZnTranspt_ZntB"/>
</dbReference>
<keyword evidence="3 5" id="KW-1133">Transmembrane helix</keyword>
<dbReference type="Gene3D" id="1.20.58.340">
    <property type="entry name" value="Magnesium transport protein CorA, transmembrane region"/>
    <property type="match status" value="1"/>
</dbReference>